<reference evidence="3 4" key="1">
    <citation type="submission" date="2014-09" db="EMBL/GenBank/DDBJ databases">
        <title>Alistipes sp. 627, sp. nov., a novel member of the family Rikenellaceae isolated from human faeces.</title>
        <authorList>
            <person name="Shkoporov A.N."/>
            <person name="Chaplin A.V."/>
            <person name="Motuzova O.V."/>
            <person name="Kafarskaia L.I."/>
            <person name="Khokhlova E.V."/>
            <person name="Efimov B.A."/>
        </authorList>
    </citation>
    <scope>NUCLEOTIDE SEQUENCE [LARGE SCALE GENOMIC DNA]</scope>
    <source>
        <strain evidence="3 4">627</strain>
    </source>
</reference>
<name>A0ABR4YHP3_9BACT</name>
<sequence>MKTKKILLAAAVALLAASCNKTETETKSLEVSPTSLEFEATGGTVQNVTVQAQNVTWEYSVSAAAQAWMTVSQEGNVLTVSVADNNKGEQRTGQIRIQVTDGSKLPARGVTVTQQANANPPEMSISVNPSSLTFEGEGAAPQEVTVTSSSETLTWTAAPDETSGEWITVAAAGDKLTVSVADNPDTQRRSGSVVITPSDDAADSKAIRIIQEGRILPPSLTVSPSDPIEIPYNGIDGKLYVLLTVTAENTEWSAKATDAEGNALDWATATASTGEGYINLSFTRNTQKQPRSGILVVTPTAEGLNELRIPITQTAAPDHLTTLDGDLDLTTLGLDHGYSTLMPYAPDDTLQPTIQWELNLFSEGLSFNRNTGAIEGSGHRLHFMPVTERIEMNDDDMYILPDGEYEIVTPKPHPEDPDAIYYKDAWTIDKGTEGTTTWNKYVDFWYLEYRDNEVVGAAPVVSGTVTVTKMEGFENSYVFEFDLLDDIGNRLTGTYSGSIGLNVNGRQLPD</sequence>
<dbReference type="Pfam" id="PF13004">
    <property type="entry name" value="BACON"/>
    <property type="match status" value="3"/>
</dbReference>
<keyword evidence="4" id="KW-1185">Reference proteome</keyword>
<dbReference type="RefSeq" id="WP_035473798.1">
    <property type="nucleotide sequence ID" value="NZ_JRGF01000009.1"/>
</dbReference>
<evidence type="ECO:0000313" key="4">
    <source>
        <dbReference type="Proteomes" id="UP000030889"/>
    </source>
</evidence>
<evidence type="ECO:0000259" key="2">
    <source>
        <dbReference type="Pfam" id="PF13004"/>
    </source>
</evidence>
<feature type="domain" description="BACON" evidence="2">
    <location>
        <begin position="59"/>
        <end position="114"/>
    </location>
</feature>
<dbReference type="InterPro" id="IPR013783">
    <property type="entry name" value="Ig-like_fold"/>
</dbReference>
<dbReference type="CDD" id="cd14948">
    <property type="entry name" value="BACON"/>
    <property type="match status" value="2"/>
</dbReference>
<comment type="caution">
    <text evidence="3">The sequence shown here is derived from an EMBL/GenBank/DDBJ whole genome shotgun (WGS) entry which is preliminary data.</text>
</comment>
<evidence type="ECO:0000256" key="1">
    <source>
        <dbReference type="SAM" id="SignalP"/>
    </source>
</evidence>
<dbReference type="PROSITE" id="PS51257">
    <property type="entry name" value="PROKAR_LIPOPROTEIN"/>
    <property type="match status" value="1"/>
</dbReference>
<organism evidence="3 4">
    <name type="scientific">Alistipes inops</name>
    <dbReference type="NCBI Taxonomy" id="1501391"/>
    <lineage>
        <taxon>Bacteria</taxon>
        <taxon>Pseudomonadati</taxon>
        <taxon>Bacteroidota</taxon>
        <taxon>Bacteroidia</taxon>
        <taxon>Bacteroidales</taxon>
        <taxon>Rikenellaceae</taxon>
        <taxon>Alistipes</taxon>
    </lineage>
</organism>
<dbReference type="Gene3D" id="2.60.40.10">
    <property type="entry name" value="Immunoglobulins"/>
    <property type="match status" value="3"/>
</dbReference>
<proteinExistence type="predicted"/>
<accession>A0ABR4YHP3</accession>
<gene>
    <name evidence="3" type="ORF">LG35_08040</name>
</gene>
<feature type="domain" description="BACON" evidence="2">
    <location>
        <begin position="260"/>
        <end position="313"/>
    </location>
</feature>
<dbReference type="InterPro" id="IPR024361">
    <property type="entry name" value="BACON"/>
</dbReference>
<keyword evidence="1" id="KW-0732">Signal</keyword>
<dbReference type="Proteomes" id="UP000030889">
    <property type="component" value="Unassembled WGS sequence"/>
</dbReference>
<evidence type="ECO:0000313" key="3">
    <source>
        <dbReference type="EMBL" id="KHE41693.1"/>
    </source>
</evidence>
<dbReference type="EMBL" id="JRGF01000009">
    <property type="protein sequence ID" value="KHE41693.1"/>
    <property type="molecule type" value="Genomic_DNA"/>
</dbReference>
<feature type="chain" id="PRO_5047129612" description="BACON domain-containing protein" evidence="1">
    <location>
        <begin position="22"/>
        <end position="510"/>
    </location>
</feature>
<feature type="signal peptide" evidence="1">
    <location>
        <begin position="1"/>
        <end position="21"/>
    </location>
</feature>
<feature type="domain" description="BACON" evidence="2">
    <location>
        <begin position="159"/>
        <end position="211"/>
    </location>
</feature>
<protein>
    <recommendedName>
        <fullName evidence="2">BACON domain-containing protein</fullName>
    </recommendedName>
</protein>